<reference evidence="6 7" key="1">
    <citation type="submission" date="2006-02" db="EMBL/GenBank/DDBJ databases">
        <authorList>
            <person name="Pinhassi J."/>
            <person name="Pedros-Alio C."/>
            <person name="Ferriera S."/>
            <person name="Johnson J."/>
            <person name="Kravitz S."/>
            <person name="Halpern A."/>
            <person name="Remington K."/>
            <person name="Beeson K."/>
            <person name="Tran B."/>
            <person name="Rogers Y.-H."/>
            <person name="Friedman R."/>
            <person name="Venter J.C."/>
        </authorList>
    </citation>
    <scope>NUCLEOTIDE SEQUENCE [LARGE SCALE GENOMIC DNA]</scope>
    <source>
        <strain evidence="6 7">MED92</strain>
    </source>
</reference>
<sequence>MRHNFPPLNALKVFEVAARHLSFSKAAEELFVTQGAVSKQIQTLEQYLEQPLFHREKGGLHLTDAGKLYLPTISEAMESIQSATALIKQSVADSNALLINTTPSFSTLWLIPKLEKIKEQFPDLTFQVTSTHSDNILSTESDLIIRCLPISSSQDPDSLLVEEELVAVISQERFKSSPVNTAADILNHPLILHTTRPQLWTSFLNHYIAEEYASPQFSDGYEHFFMSMEAVKRGQGIGLLPSFLAADLIDKGELVNLMQIKFMSGYGYYYSVPIHKRGNTKVVELAQCLKAMLTDS</sequence>
<evidence type="ECO:0000313" key="7">
    <source>
        <dbReference type="Proteomes" id="UP000002171"/>
    </source>
</evidence>
<dbReference type="GO" id="GO:0003700">
    <property type="term" value="F:DNA-binding transcription factor activity"/>
    <property type="evidence" value="ECO:0007669"/>
    <property type="project" value="InterPro"/>
</dbReference>
<dbReference type="InterPro" id="IPR000847">
    <property type="entry name" value="LysR_HTH_N"/>
</dbReference>
<dbReference type="Gene3D" id="3.40.190.10">
    <property type="entry name" value="Periplasmic binding protein-like II"/>
    <property type="match status" value="2"/>
</dbReference>
<evidence type="ECO:0000256" key="1">
    <source>
        <dbReference type="ARBA" id="ARBA00009437"/>
    </source>
</evidence>
<evidence type="ECO:0000256" key="4">
    <source>
        <dbReference type="ARBA" id="ARBA00023163"/>
    </source>
</evidence>
<dbReference type="FunFam" id="1.10.10.10:FF:000038">
    <property type="entry name" value="Glycine cleavage system transcriptional activator"/>
    <property type="match status" value="1"/>
</dbReference>
<dbReference type="PRINTS" id="PR00039">
    <property type="entry name" value="HTHLYSR"/>
</dbReference>
<dbReference type="AlphaFoldDB" id="A0A7U8GRI9"/>
<dbReference type="Gene3D" id="1.10.10.10">
    <property type="entry name" value="Winged helix-like DNA-binding domain superfamily/Winged helix DNA-binding domain"/>
    <property type="match status" value="1"/>
</dbReference>
<dbReference type="PANTHER" id="PTHR30537">
    <property type="entry name" value="HTH-TYPE TRANSCRIPTIONAL REGULATOR"/>
    <property type="match status" value="1"/>
</dbReference>
<dbReference type="GO" id="GO:0006351">
    <property type="term" value="P:DNA-templated transcription"/>
    <property type="evidence" value="ECO:0007669"/>
    <property type="project" value="TreeGrafter"/>
</dbReference>
<dbReference type="PANTHER" id="PTHR30537:SF26">
    <property type="entry name" value="GLYCINE CLEAVAGE SYSTEM TRANSCRIPTIONAL ACTIVATOR"/>
    <property type="match status" value="1"/>
</dbReference>
<protein>
    <submittedName>
        <fullName evidence="6">Putative transcriptional regulator, LysR family protein</fullName>
    </submittedName>
</protein>
<comment type="caution">
    <text evidence="6">The sequence shown here is derived from an EMBL/GenBank/DDBJ whole genome shotgun (WGS) entry which is preliminary data.</text>
</comment>
<accession>A0A7U8GRI9</accession>
<dbReference type="GO" id="GO:0043565">
    <property type="term" value="F:sequence-specific DNA binding"/>
    <property type="evidence" value="ECO:0007669"/>
    <property type="project" value="TreeGrafter"/>
</dbReference>
<keyword evidence="7" id="KW-1185">Reference proteome</keyword>
<dbReference type="PROSITE" id="PS50931">
    <property type="entry name" value="HTH_LYSR"/>
    <property type="match status" value="1"/>
</dbReference>
<dbReference type="InterPro" id="IPR036388">
    <property type="entry name" value="WH-like_DNA-bd_sf"/>
</dbReference>
<gene>
    <name evidence="6" type="ORF">MED92_02494</name>
</gene>
<dbReference type="SUPFAM" id="SSF53850">
    <property type="entry name" value="Periplasmic binding protein-like II"/>
    <property type="match status" value="1"/>
</dbReference>
<comment type="similarity">
    <text evidence="1">Belongs to the LysR transcriptional regulatory family.</text>
</comment>
<dbReference type="Proteomes" id="UP000002171">
    <property type="component" value="Unassembled WGS sequence"/>
</dbReference>
<dbReference type="InterPro" id="IPR036390">
    <property type="entry name" value="WH_DNA-bd_sf"/>
</dbReference>
<dbReference type="Pfam" id="PF03466">
    <property type="entry name" value="LysR_substrate"/>
    <property type="match status" value="1"/>
</dbReference>
<dbReference type="EMBL" id="AAOW01000020">
    <property type="protein sequence ID" value="EAR60298.1"/>
    <property type="molecule type" value="Genomic_DNA"/>
</dbReference>
<dbReference type="OrthoDB" id="6787458at2"/>
<evidence type="ECO:0000259" key="5">
    <source>
        <dbReference type="PROSITE" id="PS50931"/>
    </source>
</evidence>
<dbReference type="SUPFAM" id="SSF46785">
    <property type="entry name" value="Winged helix' DNA-binding domain"/>
    <property type="match status" value="1"/>
</dbReference>
<feature type="domain" description="HTH lysR-type" evidence="5">
    <location>
        <begin position="6"/>
        <end position="63"/>
    </location>
</feature>
<organism evidence="6 7">
    <name type="scientific">Neptuniibacter caesariensis</name>
    <dbReference type="NCBI Taxonomy" id="207954"/>
    <lineage>
        <taxon>Bacteria</taxon>
        <taxon>Pseudomonadati</taxon>
        <taxon>Pseudomonadota</taxon>
        <taxon>Gammaproteobacteria</taxon>
        <taxon>Oceanospirillales</taxon>
        <taxon>Oceanospirillaceae</taxon>
        <taxon>Neptuniibacter</taxon>
    </lineage>
</organism>
<keyword evidence="2" id="KW-0805">Transcription regulation</keyword>
<name>A0A7U8GRI9_NEPCE</name>
<evidence type="ECO:0000256" key="2">
    <source>
        <dbReference type="ARBA" id="ARBA00023015"/>
    </source>
</evidence>
<dbReference type="InterPro" id="IPR005119">
    <property type="entry name" value="LysR_subst-bd"/>
</dbReference>
<dbReference type="Pfam" id="PF00126">
    <property type="entry name" value="HTH_1"/>
    <property type="match status" value="1"/>
</dbReference>
<dbReference type="RefSeq" id="WP_007022516.1">
    <property type="nucleotide sequence ID" value="NZ_CH724127.1"/>
</dbReference>
<keyword evidence="4" id="KW-0804">Transcription</keyword>
<proteinExistence type="inferred from homology"/>
<evidence type="ECO:0000313" key="6">
    <source>
        <dbReference type="EMBL" id="EAR60298.1"/>
    </source>
</evidence>
<dbReference type="InterPro" id="IPR058163">
    <property type="entry name" value="LysR-type_TF_proteobact-type"/>
</dbReference>
<keyword evidence="3" id="KW-0238">DNA-binding</keyword>
<evidence type="ECO:0000256" key="3">
    <source>
        <dbReference type="ARBA" id="ARBA00023125"/>
    </source>
</evidence>